<evidence type="ECO:0000313" key="2">
    <source>
        <dbReference type="Proteomes" id="UP000674179"/>
    </source>
</evidence>
<dbReference type="EMBL" id="JAFHKP010000028">
    <property type="protein sequence ID" value="KAG5475165.1"/>
    <property type="molecule type" value="Genomic_DNA"/>
</dbReference>
<dbReference type="KEGG" id="lenr:94171833"/>
<dbReference type="GeneID" id="94171833"/>
<proteinExistence type="predicted"/>
<organism evidence="1 2">
    <name type="scientific">Leishmania enriettii</name>
    <dbReference type="NCBI Taxonomy" id="5663"/>
    <lineage>
        <taxon>Eukaryota</taxon>
        <taxon>Discoba</taxon>
        <taxon>Euglenozoa</taxon>
        <taxon>Kinetoplastea</taxon>
        <taxon>Metakinetoplastina</taxon>
        <taxon>Trypanosomatida</taxon>
        <taxon>Trypanosomatidae</taxon>
        <taxon>Leishmaniinae</taxon>
        <taxon>Leishmania</taxon>
    </lineage>
</organism>
<accession>A0A836HE35</accession>
<dbReference type="OrthoDB" id="260818at2759"/>
<dbReference type="RefSeq" id="XP_067691694.1">
    <property type="nucleotide sequence ID" value="XM_067836323.1"/>
</dbReference>
<gene>
    <name evidence="1" type="ORF">CUR178_04616</name>
</gene>
<reference evidence="1 2" key="1">
    <citation type="submission" date="2021-02" db="EMBL/GenBank/DDBJ databases">
        <title>Leishmania (Mundinia) enrietti genome sequencing and assembly.</title>
        <authorList>
            <person name="Almutairi H."/>
            <person name="Gatherer D."/>
        </authorList>
    </citation>
    <scope>NUCLEOTIDE SEQUENCE [LARGE SCALE GENOMIC DNA]</scope>
    <source>
        <strain evidence="1">CUR178</strain>
    </source>
</reference>
<dbReference type="Proteomes" id="UP000674179">
    <property type="component" value="Chromosome 28"/>
</dbReference>
<evidence type="ECO:0000313" key="1">
    <source>
        <dbReference type="EMBL" id="KAG5475165.1"/>
    </source>
</evidence>
<dbReference type="AlphaFoldDB" id="A0A836HE35"/>
<sequence>MSLLCNMCSIALPTPALIILHHIYFSNTRRTLQRQSDVLEEGLLRCRRSGHLVHVLEAVQNNIADSERAYCIGEDLIYKRVGENLGAERKRYGSLPDFVRQQVREWFDKVRAARRDVAGALHKVRKTKNQFMNGMDMSDTMRQPAFSLQGFLQVGDANARAEEEAGVGAGEGRGRWRIMQLGVRREHGQKQWQVQPVQRDVRLQ</sequence>
<protein>
    <submittedName>
        <fullName evidence="1">Uncharacterized protein</fullName>
    </submittedName>
</protein>
<keyword evidence="2" id="KW-1185">Reference proteome</keyword>
<name>A0A836HE35_LEIEN</name>
<comment type="caution">
    <text evidence="1">The sequence shown here is derived from an EMBL/GenBank/DDBJ whole genome shotgun (WGS) entry which is preliminary data.</text>
</comment>